<protein>
    <submittedName>
        <fullName evidence="9">CRT-like domain-containing protein</fullName>
    </submittedName>
    <submittedName>
        <fullName evidence="10">Sugar phosphate transporter domain-containing protein</fullName>
    </submittedName>
</protein>
<feature type="transmembrane region" description="Helical" evidence="7">
    <location>
        <begin position="184"/>
        <end position="203"/>
    </location>
</feature>
<keyword evidence="3" id="KW-0762">Sugar transport</keyword>
<dbReference type="Proteomes" id="UP000035681">
    <property type="component" value="Unplaced"/>
</dbReference>
<evidence type="ECO:0000256" key="2">
    <source>
        <dbReference type="ARBA" id="ARBA00009976"/>
    </source>
</evidence>
<evidence type="ECO:0000313" key="9">
    <source>
        <dbReference type="WBParaSite" id="SSTP_0001251900.1"/>
    </source>
</evidence>
<dbReference type="Pfam" id="PF04142">
    <property type="entry name" value="Nuc_sug_transp"/>
    <property type="match status" value="1"/>
</dbReference>
<comment type="similarity">
    <text evidence="2">Belongs to the nucleotide-sugar transporter family. SLC35A subfamily.</text>
</comment>
<evidence type="ECO:0000256" key="3">
    <source>
        <dbReference type="ARBA" id="ARBA00022597"/>
    </source>
</evidence>
<evidence type="ECO:0000256" key="7">
    <source>
        <dbReference type="SAM" id="Phobius"/>
    </source>
</evidence>
<dbReference type="AlphaFoldDB" id="A0A0K0ESU0"/>
<sequence>MDSEPEMTTTTNSNNIAFKITISILMVVTGSLNTIAAKWADSLKSDGRNFNHPFFQAACMFLGELSCLGVYYILKYSRKNRNQDLENVATTTVNPFIFLPPAFCDVFATSIMYVGLNLTTASSFQMLRGAVIIFTGLLSVAFLGARLKPYKWLGMSIVCLGLVIVGVVSIVYEDNPEVDINAMITGDILIVTAQIIVAVQMVYEQKYLTQYDVHALYAVGYEGLFGLSILGALIPMFYFIHVPKTFSPDPEHRLENILLALKEIRDNPIILLPLGLTVVSIALFNFAGISVTKSLSATTRMVLDSVRTLIIWVCSIPLFGEEFIPWQIVGFIFLINGMFIYNDILIGPYVRSKILPMMSESSVVTIFCGNFWRSSDSANDSDRESLVNGENEE</sequence>
<keyword evidence="6 7" id="KW-0472">Membrane</keyword>
<dbReference type="WBParaSite" id="TCONS_00016547.p1">
    <property type="protein sequence ID" value="TCONS_00016547.p1"/>
    <property type="gene ID" value="XLOC_011145"/>
</dbReference>
<dbReference type="GO" id="GO:0015165">
    <property type="term" value="F:pyrimidine nucleotide-sugar transmembrane transporter activity"/>
    <property type="evidence" value="ECO:0007669"/>
    <property type="project" value="InterPro"/>
</dbReference>
<feature type="transmembrane region" description="Helical" evidence="7">
    <location>
        <begin position="126"/>
        <end position="145"/>
    </location>
</feature>
<dbReference type="WBParaSite" id="SSTP_0001251900.1">
    <property type="protein sequence ID" value="SSTP_0001251900.1"/>
    <property type="gene ID" value="SSTP_0001251900"/>
</dbReference>
<evidence type="ECO:0000256" key="5">
    <source>
        <dbReference type="ARBA" id="ARBA00022989"/>
    </source>
</evidence>
<reference evidence="9" key="1">
    <citation type="submission" date="2015-08" db="UniProtKB">
        <authorList>
            <consortium name="WormBaseParasite"/>
        </authorList>
    </citation>
    <scope>IDENTIFICATION</scope>
</reference>
<feature type="transmembrane region" description="Helical" evidence="7">
    <location>
        <begin position="16"/>
        <end position="35"/>
    </location>
</feature>
<keyword evidence="8" id="KW-1185">Reference proteome</keyword>
<evidence type="ECO:0000256" key="1">
    <source>
        <dbReference type="ARBA" id="ARBA00004141"/>
    </source>
</evidence>
<feature type="transmembrane region" description="Helical" evidence="7">
    <location>
        <begin position="95"/>
        <end position="114"/>
    </location>
</feature>
<keyword evidence="4 7" id="KW-0812">Transmembrane</keyword>
<name>A0A0K0ESU0_STRER</name>
<dbReference type="PANTHER" id="PTHR13146:SF0">
    <property type="entry name" value="SOLUTE CARRIER FAMILY 35 MEMBER F6"/>
    <property type="match status" value="1"/>
</dbReference>
<dbReference type="SUPFAM" id="SSF103481">
    <property type="entry name" value="Multidrug resistance efflux transporter EmrE"/>
    <property type="match status" value="1"/>
</dbReference>
<feature type="transmembrane region" description="Helical" evidence="7">
    <location>
        <begin position="326"/>
        <end position="350"/>
    </location>
</feature>
<evidence type="ECO:0000313" key="8">
    <source>
        <dbReference type="Proteomes" id="UP000035681"/>
    </source>
</evidence>
<organism evidence="9">
    <name type="scientific">Strongyloides stercoralis</name>
    <name type="common">Threadworm</name>
    <dbReference type="NCBI Taxonomy" id="6248"/>
    <lineage>
        <taxon>Eukaryota</taxon>
        <taxon>Metazoa</taxon>
        <taxon>Ecdysozoa</taxon>
        <taxon>Nematoda</taxon>
        <taxon>Chromadorea</taxon>
        <taxon>Rhabditida</taxon>
        <taxon>Tylenchina</taxon>
        <taxon>Panagrolaimomorpha</taxon>
        <taxon>Strongyloidoidea</taxon>
        <taxon>Strongyloididae</taxon>
        <taxon>Strongyloides</taxon>
    </lineage>
</organism>
<evidence type="ECO:0000256" key="6">
    <source>
        <dbReference type="ARBA" id="ARBA00023136"/>
    </source>
</evidence>
<dbReference type="InterPro" id="IPR037185">
    <property type="entry name" value="EmrE-like"/>
</dbReference>
<feature type="transmembrane region" description="Helical" evidence="7">
    <location>
        <begin position="152"/>
        <end position="172"/>
    </location>
</feature>
<keyword evidence="5 7" id="KW-1133">Transmembrane helix</keyword>
<proteinExistence type="inferred from homology"/>
<evidence type="ECO:0000256" key="4">
    <source>
        <dbReference type="ARBA" id="ARBA00022692"/>
    </source>
</evidence>
<keyword evidence="3" id="KW-0813">Transport</keyword>
<dbReference type="GO" id="GO:0000139">
    <property type="term" value="C:Golgi membrane"/>
    <property type="evidence" value="ECO:0007669"/>
    <property type="project" value="InterPro"/>
</dbReference>
<comment type="subcellular location">
    <subcellularLocation>
        <location evidence="1">Membrane</location>
        <topology evidence="1">Multi-pass membrane protein</topology>
    </subcellularLocation>
</comment>
<dbReference type="STRING" id="6248.A0A0K0ESU0"/>
<feature type="transmembrane region" description="Helical" evidence="7">
    <location>
        <begin position="55"/>
        <end position="74"/>
    </location>
</feature>
<dbReference type="PIRSF" id="PIRSF036436">
    <property type="entry name" value="UCP036436"/>
    <property type="match status" value="1"/>
</dbReference>
<dbReference type="InterPro" id="IPR012404">
    <property type="entry name" value="UCP036436"/>
</dbReference>
<dbReference type="InterPro" id="IPR007271">
    <property type="entry name" value="Nuc_sug_transpt"/>
</dbReference>
<dbReference type="PANTHER" id="PTHR13146">
    <property type="match status" value="1"/>
</dbReference>
<accession>A0A0K0ESU0</accession>
<evidence type="ECO:0000313" key="10">
    <source>
        <dbReference type="WBParaSite" id="TCONS_00016547.p1"/>
    </source>
</evidence>
<feature type="transmembrane region" description="Helical" evidence="7">
    <location>
        <begin position="215"/>
        <end position="240"/>
    </location>
</feature>
<feature type="transmembrane region" description="Helical" evidence="7">
    <location>
        <begin position="269"/>
        <end position="289"/>
    </location>
</feature>